<reference evidence="2 3" key="1">
    <citation type="submission" date="2018-02" db="EMBL/GenBank/DDBJ databases">
        <title>The genomes of Aspergillus section Nigri reveals drivers in fungal speciation.</title>
        <authorList>
            <consortium name="DOE Joint Genome Institute"/>
            <person name="Vesth T.C."/>
            <person name="Nybo J."/>
            <person name="Theobald S."/>
            <person name="Brandl J."/>
            <person name="Frisvad J.C."/>
            <person name="Nielsen K.F."/>
            <person name="Lyhne E.K."/>
            <person name="Kogle M.E."/>
            <person name="Kuo A."/>
            <person name="Riley R."/>
            <person name="Clum A."/>
            <person name="Nolan M."/>
            <person name="Lipzen A."/>
            <person name="Salamov A."/>
            <person name="Henrissat B."/>
            <person name="Wiebenga A."/>
            <person name="De vries R.P."/>
            <person name="Grigoriev I.V."/>
            <person name="Mortensen U.H."/>
            <person name="Andersen M.R."/>
            <person name="Baker S.E."/>
        </authorList>
    </citation>
    <scope>NUCLEOTIDE SEQUENCE [LARGE SCALE GENOMIC DNA]</scope>
    <source>
        <strain evidence="2 3">CBS 313.89</strain>
    </source>
</reference>
<evidence type="ECO:0000313" key="2">
    <source>
        <dbReference type="EMBL" id="RAK73783.1"/>
    </source>
</evidence>
<proteinExistence type="predicted"/>
<feature type="compositionally biased region" description="Basic residues" evidence="1">
    <location>
        <begin position="230"/>
        <end position="242"/>
    </location>
</feature>
<dbReference type="RefSeq" id="XP_040797793.1">
    <property type="nucleotide sequence ID" value="XM_040949627.1"/>
</dbReference>
<feature type="region of interest" description="Disordered" evidence="1">
    <location>
        <begin position="360"/>
        <end position="385"/>
    </location>
</feature>
<dbReference type="GeneID" id="63866962"/>
<name>A0A8G1RJD4_9EURO</name>
<feature type="compositionally biased region" description="Gly residues" evidence="1">
    <location>
        <begin position="360"/>
        <end position="369"/>
    </location>
</feature>
<gene>
    <name evidence="2" type="ORF">BO72DRAFT_517488</name>
</gene>
<dbReference type="AlphaFoldDB" id="A0A8G1RJD4"/>
<dbReference type="OrthoDB" id="4509619at2759"/>
<accession>A0A8G1RJD4</accession>
<protein>
    <submittedName>
        <fullName evidence="2">Uncharacterized protein</fullName>
    </submittedName>
</protein>
<dbReference type="VEuPathDB" id="FungiDB:BO72DRAFT_517488"/>
<feature type="region of interest" description="Disordered" evidence="1">
    <location>
        <begin position="167"/>
        <end position="269"/>
    </location>
</feature>
<dbReference type="EMBL" id="KZ824675">
    <property type="protein sequence ID" value="RAK73783.1"/>
    <property type="molecule type" value="Genomic_DNA"/>
</dbReference>
<keyword evidence="3" id="KW-1185">Reference proteome</keyword>
<evidence type="ECO:0000313" key="3">
    <source>
        <dbReference type="Proteomes" id="UP000249789"/>
    </source>
</evidence>
<organism evidence="2 3">
    <name type="scientific">Aspergillus fijiensis CBS 313.89</name>
    <dbReference type="NCBI Taxonomy" id="1448319"/>
    <lineage>
        <taxon>Eukaryota</taxon>
        <taxon>Fungi</taxon>
        <taxon>Dikarya</taxon>
        <taxon>Ascomycota</taxon>
        <taxon>Pezizomycotina</taxon>
        <taxon>Eurotiomycetes</taxon>
        <taxon>Eurotiomycetidae</taxon>
        <taxon>Eurotiales</taxon>
        <taxon>Aspergillaceae</taxon>
        <taxon>Aspergillus</taxon>
    </lineage>
</organism>
<evidence type="ECO:0000256" key="1">
    <source>
        <dbReference type="SAM" id="MobiDB-lite"/>
    </source>
</evidence>
<dbReference type="Proteomes" id="UP000249789">
    <property type="component" value="Unassembled WGS sequence"/>
</dbReference>
<sequence length="398" mass="43891">MIPWRPSAASMKHDIPCVVWGGSDRLICLSARAYIRCNHHATLPILIKLLVYSSKMSFPTASPTCSPPSPPPQPIEPPILLQSERHKTYYESTRLARRRYEHATLREGLQRGLSLWSILAILSGGGREDAHAPYRGRGLHPCRVTSHSHGHRLVGCSIGCAPTAMHNAHPHPHNDPPLKRHEHQNHPNMFPSPSPYPQSQLAIHYRSTTGSSTSSSTSSSSNTTPSPPRLPHHQHHHQRHNNYHNQIHNNSTPAPTQTHDHPPRNQINPLFTLTINPPLITPDSSYFARVSDYRVRSRKRPWEGDRSWDRSFLCRAYKRRRGGGGGGPGSLGVGLGGDGRRVRGGGAVVLERGMVWEIGGGGSGGGMGEGEGDWERDDGLGEANGDGNAGRWRYWVPV</sequence>
<feature type="compositionally biased region" description="Low complexity" evidence="1">
    <location>
        <begin position="207"/>
        <end position="224"/>
    </location>
</feature>